<feature type="compositionally biased region" description="Polar residues" evidence="1">
    <location>
        <begin position="28"/>
        <end position="38"/>
    </location>
</feature>
<organism evidence="2 3">
    <name type="scientific">Hydrocarboniphaga effusa AP103</name>
    <dbReference type="NCBI Taxonomy" id="1172194"/>
    <lineage>
        <taxon>Bacteria</taxon>
        <taxon>Pseudomonadati</taxon>
        <taxon>Pseudomonadota</taxon>
        <taxon>Gammaproteobacteria</taxon>
        <taxon>Nevskiales</taxon>
        <taxon>Nevskiaceae</taxon>
        <taxon>Hydrocarboniphaga</taxon>
    </lineage>
</organism>
<sequence length="38" mass="4305">MGFHRKKRSEHTTRESQGHQFTRRPAQSGKQAIPSPSG</sequence>
<dbReference type="AlphaFoldDB" id="I7ZIR4"/>
<accession>I7ZIR4</accession>
<evidence type="ECO:0000313" key="2">
    <source>
        <dbReference type="EMBL" id="EIT71814.1"/>
    </source>
</evidence>
<comment type="caution">
    <text evidence="2">The sequence shown here is derived from an EMBL/GenBank/DDBJ whole genome shotgun (WGS) entry which is preliminary data.</text>
</comment>
<dbReference type="EMBL" id="AKGD01000001">
    <property type="protein sequence ID" value="EIT71814.1"/>
    <property type="molecule type" value="Genomic_DNA"/>
</dbReference>
<proteinExistence type="predicted"/>
<feature type="region of interest" description="Disordered" evidence="1">
    <location>
        <begin position="1"/>
        <end position="38"/>
    </location>
</feature>
<protein>
    <submittedName>
        <fullName evidence="2">Uncharacterized protein</fullName>
    </submittedName>
</protein>
<dbReference type="Proteomes" id="UP000003704">
    <property type="component" value="Unassembled WGS sequence"/>
</dbReference>
<evidence type="ECO:0000313" key="3">
    <source>
        <dbReference type="Proteomes" id="UP000003704"/>
    </source>
</evidence>
<keyword evidence="3" id="KW-1185">Reference proteome</keyword>
<dbReference type="STRING" id="1172194.WQQ_19510"/>
<evidence type="ECO:0000256" key="1">
    <source>
        <dbReference type="SAM" id="MobiDB-lite"/>
    </source>
</evidence>
<name>I7ZIR4_9GAMM</name>
<gene>
    <name evidence="2" type="ORF">WQQ_19510</name>
</gene>
<reference evidence="2 3" key="1">
    <citation type="journal article" date="2012" name="J. Bacteriol.">
        <title>Genome Sequence of n-Alkane-Degrading Hydrocarboniphaga effusa Strain AP103T (ATCC BAA-332T).</title>
        <authorList>
            <person name="Chang H.K."/>
            <person name="Zylstra G.J."/>
            <person name="Chae J.C."/>
        </authorList>
    </citation>
    <scope>NUCLEOTIDE SEQUENCE [LARGE SCALE GENOMIC DNA]</scope>
    <source>
        <strain evidence="2 3">AP103</strain>
    </source>
</reference>